<keyword evidence="5 6" id="KW-0472">Membrane</keyword>
<dbReference type="EMBL" id="BAAADD010000006">
    <property type="protein sequence ID" value="GAA0574902.1"/>
    <property type="molecule type" value="Genomic_DNA"/>
</dbReference>
<evidence type="ECO:0000256" key="5">
    <source>
        <dbReference type="ARBA" id="ARBA00023136"/>
    </source>
</evidence>
<sequence length="350" mass="37931">MDDFEAPRGSIPHPPSADGQFLRRVLIAAFVIGMMLVLWQVSLVLILTFGGIVVAVALRNLAGPWGRLLRISDRMALLHTVLNLTAVAIAFFYFFGAMAGHQFSSLADRLPQTLETAQTWLNGSLLGRQILGALHTGGNPAERLMAALPWAGGVLGGLGEALLMIVVGIYFAADPQLYVNGMMRLIPPRKRMRVHQVLDAIGLALKNWLFGMTLDMVLLGVMTFIGMWAIGVPLPFALAVLSGAAVFVPYIGPAIATIPGLLLAFSVKPILALYAAMVYLVVLTIEAYVSQPLLQRWAVSLPAIFNLLAILVFAPLFGIWGAILATPLSVAVWVLVQKLYIEDVLEDRKR</sequence>
<evidence type="ECO:0000256" key="4">
    <source>
        <dbReference type="ARBA" id="ARBA00022989"/>
    </source>
</evidence>
<organism evidence="7 8">
    <name type="scientific">Rhizomicrobium electricum</name>
    <dbReference type="NCBI Taxonomy" id="480070"/>
    <lineage>
        <taxon>Bacteria</taxon>
        <taxon>Pseudomonadati</taxon>
        <taxon>Pseudomonadota</taxon>
        <taxon>Alphaproteobacteria</taxon>
        <taxon>Micropepsales</taxon>
        <taxon>Micropepsaceae</taxon>
        <taxon>Rhizomicrobium</taxon>
    </lineage>
</organism>
<dbReference type="PANTHER" id="PTHR21716:SF62">
    <property type="entry name" value="TRANSPORT PROTEIN YDBI-RELATED"/>
    <property type="match status" value="1"/>
</dbReference>
<feature type="transmembrane region" description="Helical" evidence="6">
    <location>
        <begin position="75"/>
        <end position="95"/>
    </location>
</feature>
<comment type="similarity">
    <text evidence="2">Belongs to the autoinducer-2 exporter (AI-2E) (TC 2.A.86) family.</text>
</comment>
<evidence type="ECO:0000256" key="6">
    <source>
        <dbReference type="SAM" id="Phobius"/>
    </source>
</evidence>
<keyword evidence="4 6" id="KW-1133">Transmembrane helix</keyword>
<feature type="transmembrane region" description="Helical" evidence="6">
    <location>
        <begin position="45"/>
        <end position="63"/>
    </location>
</feature>
<evidence type="ECO:0000313" key="7">
    <source>
        <dbReference type="EMBL" id="GAA0574902.1"/>
    </source>
</evidence>
<feature type="transmembrane region" description="Helical" evidence="6">
    <location>
        <begin position="271"/>
        <end position="290"/>
    </location>
</feature>
<proteinExistence type="inferred from homology"/>
<dbReference type="PANTHER" id="PTHR21716">
    <property type="entry name" value="TRANSMEMBRANE PROTEIN"/>
    <property type="match status" value="1"/>
</dbReference>
<dbReference type="Proteomes" id="UP001499951">
    <property type="component" value="Unassembled WGS sequence"/>
</dbReference>
<gene>
    <name evidence="7" type="ORF">GCM10008942_24590</name>
</gene>
<name>A0ABN1EUJ4_9PROT</name>
<reference evidence="7 8" key="1">
    <citation type="journal article" date="2019" name="Int. J. Syst. Evol. Microbiol.">
        <title>The Global Catalogue of Microorganisms (GCM) 10K type strain sequencing project: providing services to taxonomists for standard genome sequencing and annotation.</title>
        <authorList>
            <consortium name="The Broad Institute Genomics Platform"/>
            <consortium name="The Broad Institute Genome Sequencing Center for Infectious Disease"/>
            <person name="Wu L."/>
            <person name="Ma J."/>
        </authorList>
    </citation>
    <scope>NUCLEOTIDE SEQUENCE [LARGE SCALE GENOMIC DNA]</scope>
    <source>
        <strain evidence="7 8">JCM 15089</strain>
    </source>
</reference>
<evidence type="ECO:0000256" key="3">
    <source>
        <dbReference type="ARBA" id="ARBA00022692"/>
    </source>
</evidence>
<accession>A0ABN1EUJ4</accession>
<feature type="transmembrane region" description="Helical" evidence="6">
    <location>
        <begin position="150"/>
        <end position="173"/>
    </location>
</feature>
<keyword evidence="3 6" id="KW-0812">Transmembrane</keyword>
<feature type="transmembrane region" description="Helical" evidence="6">
    <location>
        <begin position="297"/>
        <end position="317"/>
    </location>
</feature>
<keyword evidence="8" id="KW-1185">Reference proteome</keyword>
<evidence type="ECO:0000256" key="1">
    <source>
        <dbReference type="ARBA" id="ARBA00004141"/>
    </source>
</evidence>
<dbReference type="RefSeq" id="WP_243851113.1">
    <property type="nucleotide sequence ID" value="NZ_BAAADD010000006.1"/>
</dbReference>
<dbReference type="InterPro" id="IPR002549">
    <property type="entry name" value="AI-2E-like"/>
</dbReference>
<evidence type="ECO:0000313" key="8">
    <source>
        <dbReference type="Proteomes" id="UP001499951"/>
    </source>
</evidence>
<evidence type="ECO:0000256" key="2">
    <source>
        <dbReference type="ARBA" id="ARBA00009773"/>
    </source>
</evidence>
<comment type="caution">
    <text evidence="7">The sequence shown here is derived from an EMBL/GenBank/DDBJ whole genome shotgun (WGS) entry which is preliminary data.</text>
</comment>
<comment type="subcellular location">
    <subcellularLocation>
        <location evidence="1">Membrane</location>
        <topology evidence="1">Multi-pass membrane protein</topology>
    </subcellularLocation>
</comment>
<feature type="transmembrane region" description="Helical" evidence="6">
    <location>
        <begin position="247"/>
        <end position="265"/>
    </location>
</feature>
<dbReference type="Pfam" id="PF01594">
    <property type="entry name" value="AI-2E_transport"/>
    <property type="match status" value="1"/>
</dbReference>
<protein>
    <submittedName>
        <fullName evidence="7">AI-2E family transporter</fullName>
    </submittedName>
</protein>
<feature type="transmembrane region" description="Helical" evidence="6">
    <location>
        <begin position="216"/>
        <end position="240"/>
    </location>
</feature>